<gene>
    <name evidence="2" type="ORF">PG986_014281</name>
</gene>
<feature type="compositionally biased region" description="Basic and acidic residues" evidence="1">
    <location>
        <begin position="35"/>
        <end position="49"/>
    </location>
</feature>
<evidence type="ECO:0000313" key="3">
    <source>
        <dbReference type="Proteomes" id="UP001391051"/>
    </source>
</evidence>
<evidence type="ECO:0008006" key="4">
    <source>
        <dbReference type="Google" id="ProtNLM"/>
    </source>
</evidence>
<protein>
    <recommendedName>
        <fullName evidence="4">Chromo domain-containing protein</fullName>
    </recommendedName>
</protein>
<accession>A0ABR1PSJ9</accession>
<organism evidence="2 3">
    <name type="scientific">Apiospora aurea</name>
    <dbReference type="NCBI Taxonomy" id="335848"/>
    <lineage>
        <taxon>Eukaryota</taxon>
        <taxon>Fungi</taxon>
        <taxon>Dikarya</taxon>
        <taxon>Ascomycota</taxon>
        <taxon>Pezizomycotina</taxon>
        <taxon>Sordariomycetes</taxon>
        <taxon>Xylariomycetidae</taxon>
        <taxon>Amphisphaeriales</taxon>
        <taxon>Apiosporaceae</taxon>
        <taxon>Apiospora</taxon>
    </lineage>
</organism>
<comment type="caution">
    <text evidence="2">The sequence shown here is derived from an EMBL/GenBank/DDBJ whole genome shotgun (WGS) entry which is preliminary data.</text>
</comment>
<proteinExistence type="predicted"/>
<dbReference type="CDD" id="cd00024">
    <property type="entry name" value="CD_CSD"/>
    <property type="match status" value="1"/>
</dbReference>
<dbReference type="Proteomes" id="UP001391051">
    <property type="component" value="Unassembled WGS sequence"/>
</dbReference>
<evidence type="ECO:0000256" key="1">
    <source>
        <dbReference type="SAM" id="MobiDB-lite"/>
    </source>
</evidence>
<name>A0ABR1PSJ9_9PEZI</name>
<feature type="compositionally biased region" description="Polar residues" evidence="1">
    <location>
        <begin position="111"/>
        <end position="123"/>
    </location>
</feature>
<dbReference type="EMBL" id="JAQQWE010000010">
    <property type="protein sequence ID" value="KAK7937413.1"/>
    <property type="molecule type" value="Genomic_DNA"/>
</dbReference>
<dbReference type="RefSeq" id="XP_066692741.1">
    <property type="nucleotide sequence ID" value="XM_066850503.1"/>
</dbReference>
<evidence type="ECO:0000313" key="2">
    <source>
        <dbReference type="EMBL" id="KAK7937413.1"/>
    </source>
</evidence>
<feature type="region of interest" description="Disordered" evidence="1">
    <location>
        <begin position="105"/>
        <end position="127"/>
    </location>
</feature>
<reference evidence="2 3" key="1">
    <citation type="submission" date="2023-01" db="EMBL/GenBank/DDBJ databases">
        <title>Analysis of 21 Apiospora genomes using comparative genomics revels a genus with tremendous synthesis potential of carbohydrate active enzymes and secondary metabolites.</title>
        <authorList>
            <person name="Sorensen T."/>
        </authorList>
    </citation>
    <scope>NUCLEOTIDE SEQUENCE [LARGE SCALE GENOMIC DNA]</scope>
    <source>
        <strain evidence="2 3">CBS 24483</strain>
    </source>
</reference>
<feature type="compositionally biased region" description="Basic and acidic residues" evidence="1">
    <location>
        <begin position="10"/>
        <end position="20"/>
    </location>
</feature>
<dbReference type="GeneID" id="92083565"/>
<keyword evidence="3" id="KW-1185">Reference proteome</keyword>
<feature type="region of interest" description="Disordered" evidence="1">
    <location>
        <begin position="256"/>
        <end position="277"/>
    </location>
</feature>
<feature type="region of interest" description="Disordered" evidence="1">
    <location>
        <begin position="1"/>
        <end position="88"/>
    </location>
</feature>
<feature type="compositionally biased region" description="Polar residues" evidence="1">
    <location>
        <begin position="51"/>
        <end position="64"/>
    </location>
</feature>
<feature type="compositionally biased region" description="Basic residues" evidence="1">
    <location>
        <begin position="256"/>
        <end position="269"/>
    </location>
</feature>
<sequence>MGVKTTTFPRTKEAMEHPLRETNPPQQSHPPSYGEELRALGEQDPDKETTGIPTDQPGTASTSPVEPAPKDTSIALPHNGRRSLPGLFHSLPSSTSSFGVQAHANPAIAGSSGNNRTQINTPNADRDELPTEWELESILQKRVIEGVLYSLVSWKPTLLPERVIHPDLINAWNNYRDLNISPQIVLKEQSGQWKGLAVGEETIQGTKHYLISWEPTLQHPDDMDNMVELEEAFKAKFRNKGRGHSHMKKSQCTNAVHKRGRGRPRKATKLHSGWRPE</sequence>